<dbReference type="RefSeq" id="WP_235033740.1">
    <property type="nucleotide sequence ID" value="NZ_JALIGE010000076.1"/>
</dbReference>
<sequence>MSNHQSAHHDKLAVRLSVIISRLMAGESLYLNTLAEEFRVSERTLQRDFHQRLAHLDIQHEDGCYRLANGRLHDHSPAALSLIRNIGLSPLIPMQDKALMNLLMDGSGTSPCLIWHTPLNPAAMRSDCFQRLAEAIHRHCTISVLVGGIRHDALEPYRLIYQQHCWYLVTSYQRSICVFRLDDIISVTLLEHRFRRRNEVNDLIAEEGFIAALPHFRFISDVINTFRS</sequence>
<evidence type="ECO:0000259" key="1">
    <source>
        <dbReference type="Pfam" id="PF13280"/>
    </source>
</evidence>
<protein>
    <submittedName>
        <fullName evidence="2">WYL domain-containing protein</fullName>
    </submittedName>
</protein>
<accession>A0ABT2E7R5</accession>
<name>A0ABT2E7R5_9ENTR</name>
<dbReference type="Proteomes" id="UP001205357">
    <property type="component" value="Unassembled WGS sequence"/>
</dbReference>
<proteinExistence type="predicted"/>
<gene>
    <name evidence="2" type="ORF">MUU47_23005</name>
</gene>
<evidence type="ECO:0000313" key="3">
    <source>
        <dbReference type="Proteomes" id="UP001205357"/>
    </source>
</evidence>
<feature type="domain" description="WYL" evidence="1">
    <location>
        <begin position="129"/>
        <end position="188"/>
    </location>
</feature>
<dbReference type="PROSITE" id="PS52050">
    <property type="entry name" value="WYL"/>
    <property type="match status" value="1"/>
</dbReference>
<organism evidence="2 3">
    <name type="scientific">Scandinavium hiltneri</name>
    <dbReference type="NCBI Taxonomy" id="2926519"/>
    <lineage>
        <taxon>Bacteria</taxon>
        <taxon>Pseudomonadati</taxon>
        <taxon>Pseudomonadota</taxon>
        <taxon>Gammaproteobacteria</taxon>
        <taxon>Enterobacterales</taxon>
        <taxon>Enterobacteriaceae</taxon>
        <taxon>Scandinavium</taxon>
    </lineage>
</organism>
<dbReference type="InterPro" id="IPR026881">
    <property type="entry name" value="WYL_dom"/>
</dbReference>
<dbReference type="Pfam" id="PF13280">
    <property type="entry name" value="WYL"/>
    <property type="match status" value="1"/>
</dbReference>
<reference evidence="2 3" key="1">
    <citation type="submission" date="2022-04" db="EMBL/GenBank/DDBJ databases">
        <title>Proposal of a three novel species of Scandinavium, Scandinavium hiltneri, Scandinavium manionii, Scandinavium tedordense.</title>
        <authorList>
            <person name="Maddock D.W."/>
            <person name="Brady C.L."/>
            <person name="Denman S."/>
            <person name="Arnold D."/>
        </authorList>
    </citation>
    <scope>NUCLEOTIDE SEQUENCE [LARGE SCALE GENOMIC DNA]</scope>
    <source>
        <strain evidence="2 3">H11S7</strain>
    </source>
</reference>
<comment type="caution">
    <text evidence="2">The sequence shown here is derived from an EMBL/GenBank/DDBJ whole genome shotgun (WGS) entry which is preliminary data.</text>
</comment>
<keyword evidence="3" id="KW-1185">Reference proteome</keyword>
<dbReference type="EMBL" id="JALIGE010000076">
    <property type="protein sequence ID" value="MCS2163942.1"/>
    <property type="molecule type" value="Genomic_DNA"/>
</dbReference>
<evidence type="ECO:0000313" key="2">
    <source>
        <dbReference type="EMBL" id="MCS2163942.1"/>
    </source>
</evidence>